<keyword evidence="1" id="KW-0812">Transmembrane</keyword>
<accession>A0ABQ4F2P6</accession>
<protein>
    <submittedName>
        <fullName evidence="2">Uncharacterized protein</fullName>
    </submittedName>
</protein>
<keyword evidence="3" id="KW-1185">Reference proteome</keyword>
<dbReference type="EMBL" id="BONX01000065">
    <property type="protein sequence ID" value="GIH01184.1"/>
    <property type="molecule type" value="Genomic_DNA"/>
</dbReference>
<keyword evidence="1" id="KW-0472">Membrane</keyword>
<gene>
    <name evidence="2" type="ORF">Pma05_77560</name>
</gene>
<feature type="transmembrane region" description="Helical" evidence="1">
    <location>
        <begin position="137"/>
        <end position="170"/>
    </location>
</feature>
<proteinExistence type="predicted"/>
<feature type="transmembrane region" description="Helical" evidence="1">
    <location>
        <begin position="191"/>
        <end position="210"/>
    </location>
</feature>
<feature type="transmembrane region" description="Helical" evidence="1">
    <location>
        <begin position="97"/>
        <end position="117"/>
    </location>
</feature>
<feature type="transmembrane region" description="Helical" evidence="1">
    <location>
        <begin position="61"/>
        <end position="77"/>
    </location>
</feature>
<organism evidence="2 3">
    <name type="scientific">Plantactinospora mayteni</name>
    <dbReference type="NCBI Taxonomy" id="566021"/>
    <lineage>
        <taxon>Bacteria</taxon>
        <taxon>Bacillati</taxon>
        <taxon>Actinomycetota</taxon>
        <taxon>Actinomycetes</taxon>
        <taxon>Micromonosporales</taxon>
        <taxon>Micromonosporaceae</taxon>
        <taxon>Plantactinospora</taxon>
    </lineage>
</organism>
<dbReference type="RefSeq" id="WP_239314041.1">
    <property type="nucleotide sequence ID" value="NZ_BAAAZQ010000035.1"/>
</dbReference>
<keyword evidence="1" id="KW-1133">Transmembrane helix</keyword>
<dbReference type="Proteomes" id="UP000621500">
    <property type="component" value="Unassembled WGS sequence"/>
</dbReference>
<evidence type="ECO:0000256" key="1">
    <source>
        <dbReference type="SAM" id="Phobius"/>
    </source>
</evidence>
<name>A0ABQ4F2P6_9ACTN</name>
<evidence type="ECO:0000313" key="3">
    <source>
        <dbReference type="Proteomes" id="UP000621500"/>
    </source>
</evidence>
<feature type="transmembrane region" description="Helical" evidence="1">
    <location>
        <begin position="21"/>
        <end position="41"/>
    </location>
</feature>
<reference evidence="2 3" key="1">
    <citation type="submission" date="2021-01" db="EMBL/GenBank/DDBJ databases">
        <title>Whole genome shotgun sequence of Plantactinospora mayteni NBRC 109088.</title>
        <authorList>
            <person name="Komaki H."/>
            <person name="Tamura T."/>
        </authorList>
    </citation>
    <scope>NUCLEOTIDE SEQUENCE [LARGE SCALE GENOMIC DNA]</scope>
    <source>
        <strain evidence="2 3">NBRC 109088</strain>
    </source>
</reference>
<sequence length="219" mass="23574">MPTLTRQPHVTRCRVAGLWHIRGGPVASTAIVVALIITAAFPELSLSVSTVFDLPPRGVGTPELVAIALASVLPAITTPRFDGRELTAHRSARLGHLTYSAIMFAAPLAVLPVWYWVITTRHPDTQFPPLHGLIGNVVVFTSIGAILCLVLGSLVAAVATPSLFALLVVAQQALPESLLSKTFSTGRSWHTNYWITTAAALLTLVLSWRLRAVPWPNRP</sequence>
<comment type="caution">
    <text evidence="2">The sequence shown here is derived from an EMBL/GenBank/DDBJ whole genome shotgun (WGS) entry which is preliminary data.</text>
</comment>
<evidence type="ECO:0000313" key="2">
    <source>
        <dbReference type="EMBL" id="GIH01184.1"/>
    </source>
</evidence>